<dbReference type="Proteomes" id="UP000835206">
    <property type="component" value="Chromosome 3"/>
</dbReference>
<dbReference type="Pfam" id="PF09404">
    <property type="entry name" value="C12orf66_like"/>
    <property type="match status" value="2"/>
</dbReference>
<dbReference type="SUPFAM" id="SSF160651">
    <property type="entry name" value="FLJ32549 C-terminal domain-like"/>
    <property type="match status" value="1"/>
</dbReference>
<dbReference type="AlphaFoldDB" id="A0A9B7D0B3"/>
<dbReference type="InterPro" id="IPR018544">
    <property type="entry name" value="KICS_2"/>
</dbReference>
<dbReference type="GO" id="GO:0061462">
    <property type="term" value="P:protein localization to lysosome"/>
    <property type="evidence" value="ECO:0007669"/>
    <property type="project" value="TreeGrafter"/>
</dbReference>
<dbReference type="GO" id="GO:0042149">
    <property type="term" value="P:cellular response to glucose starvation"/>
    <property type="evidence" value="ECO:0007669"/>
    <property type="project" value="TreeGrafter"/>
</dbReference>
<sequence length="407" mass="46874">MDHEEEFLNTFFAQVAQLCTDKAKELVEKERGSCRQTQMGPWGMLLMHLPQIAVAEHSYADLGFLHTKNKGFLRKDNSLRTVYESLKSDLKRVEEMTRGTNSIGATVAEVSNQLCQYITAKIQLIDFYEKMYNMSINSKTMKYQELLQCIEGIVEIHSLSCSHLALTAIKASLTLECEILVQLTKAQVELQHWRFLSTLMALYGAQTRMSAWERTLQSKESWKLGFSASFLKANQQPALYQCQQASPGEMRSIMSKQNVDYYHKIQSFQRKHDVLAVLIIFDSRGVEDAGLGYRHPRREPNTSEQFPVVLSCPSVFVQKPSIHLDNIQKRIKERHTELLAMDKIIYYKNVKDICTYAMYNTDPRMTLVTVFESGKQKDKEAHIASFMTDLCVQIRCNKIYESLKLSK</sequence>
<dbReference type="PANTHER" id="PTHR31581">
    <property type="entry name" value="KICSTOR COMPLEX PROTEIN C12ORF66"/>
    <property type="match status" value="1"/>
</dbReference>
<organism evidence="1 2">
    <name type="scientific">Bombus terrestris</name>
    <name type="common">Buff-tailed bumblebee</name>
    <name type="synonym">Apis terrestris</name>
    <dbReference type="NCBI Taxonomy" id="30195"/>
    <lineage>
        <taxon>Eukaryota</taxon>
        <taxon>Metazoa</taxon>
        <taxon>Ecdysozoa</taxon>
        <taxon>Arthropoda</taxon>
        <taxon>Hexapoda</taxon>
        <taxon>Insecta</taxon>
        <taxon>Pterygota</taxon>
        <taxon>Neoptera</taxon>
        <taxon>Endopterygota</taxon>
        <taxon>Hymenoptera</taxon>
        <taxon>Apocrita</taxon>
        <taxon>Aculeata</taxon>
        <taxon>Apoidea</taxon>
        <taxon>Anthophila</taxon>
        <taxon>Apidae</taxon>
        <taxon>Bombus</taxon>
        <taxon>Bombus</taxon>
    </lineage>
</organism>
<dbReference type="Gene3D" id="3.30.450.240">
    <property type="match status" value="1"/>
</dbReference>
<dbReference type="GeneID" id="100650029"/>
<reference evidence="2" key="1">
    <citation type="submission" date="2025-08" db="UniProtKB">
        <authorList>
            <consortium name="RefSeq"/>
        </authorList>
    </citation>
    <scope>IDENTIFICATION</scope>
</reference>
<dbReference type="RefSeq" id="XP_020724144.1">
    <property type="nucleotide sequence ID" value="XM_020868485.2"/>
</dbReference>
<dbReference type="PANTHER" id="PTHR31581:SF1">
    <property type="entry name" value="KICSTOR SUBUNIT 2"/>
    <property type="match status" value="1"/>
</dbReference>
<dbReference type="SUPFAM" id="SSF158548">
    <property type="entry name" value="FLJ32549 domain-like"/>
    <property type="match status" value="1"/>
</dbReference>
<evidence type="ECO:0000313" key="1">
    <source>
        <dbReference type="Proteomes" id="UP000835206"/>
    </source>
</evidence>
<dbReference type="GO" id="GO:1904262">
    <property type="term" value="P:negative regulation of TORC1 signaling"/>
    <property type="evidence" value="ECO:0007669"/>
    <property type="project" value="TreeGrafter"/>
</dbReference>
<dbReference type="InterPro" id="IPR038060">
    <property type="entry name" value="C12orf66-like_central_sf"/>
</dbReference>
<accession>A0A9B7D0B3</accession>
<dbReference type="GO" id="GO:0034198">
    <property type="term" value="P:cellular response to amino acid starvation"/>
    <property type="evidence" value="ECO:0007669"/>
    <property type="project" value="TreeGrafter"/>
</dbReference>
<name>A0A9B7D0B3_BOMTE</name>
<proteinExistence type="predicted"/>
<keyword evidence="1" id="KW-1185">Reference proteome</keyword>
<gene>
    <name evidence="2" type="primary">LOC100650029</name>
</gene>
<evidence type="ECO:0000313" key="2">
    <source>
        <dbReference type="RefSeq" id="XP_020724144.1"/>
    </source>
</evidence>
<protein>
    <submittedName>
        <fullName evidence="2">KICSTOR subunit 2 isoform X3</fullName>
    </submittedName>
</protein>
<dbReference type="Gene3D" id="1.10.3450.30">
    <property type="match status" value="1"/>
</dbReference>